<reference evidence="9 10" key="1">
    <citation type="submission" date="2017-04" db="EMBL/GenBank/DDBJ databases">
        <authorList>
            <person name="Afonso C.L."/>
            <person name="Miller P.J."/>
            <person name="Scott M.A."/>
            <person name="Spackman E."/>
            <person name="Goraichik I."/>
            <person name="Dimitrov K.M."/>
            <person name="Suarez D.L."/>
            <person name="Swayne D.E."/>
        </authorList>
    </citation>
    <scope>NUCLEOTIDE SEQUENCE [LARGE SCALE GENOMIC DNA]</scope>
    <source>
        <strain evidence="9 10">DSM 5090</strain>
    </source>
</reference>
<dbReference type="GO" id="GO:0071269">
    <property type="term" value="P:L-homocysteine biosynthetic process"/>
    <property type="evidence" value="ECO:0007669"/>
    <property type="project" value="TreeGrafter"/>
</dbReference>
<evidence type="ECO:0000256" key="7">
    <source>
        <dbReference type="PIRSR" id="PIRSR001434-2"/>
    </source>
</evidence>
<dbReference type="NCBIfam" id="TIGR01326">
    <property type="entry name" value="OAH_OAS_sulfhy"/>
    <property type="match status" value="1"/>
</dbReference>
<dbReference type="InterPro" id="IPR015422">
    <property type="entry name" value="PyrdxlP-dep_Trfase_small"/>
</dbReference>
<feature type="modified residue" description="N6-(pyridoxal phosphate)lysine" evidence="7">
    <location>
        <position position="210"/>
    </location>
</feature>
<comment type="cofactor">
    <cofactor evidence="1 8">
        <name>pyridoxal 5'-phosphate</name>
        <dbReference type="ChEBI" id="CHEBI:597326"/>
    </cofactor>
</comment>
<dbReference type="Proteomes" id="UP000192738">
    <property type="component" value="Unassembled WGS sequence"/>
</dbReference>
<evidence type="ECO:0000313" key="9">
    <source>
        <dbReference type="EMBL" id="SMC33330.1"/>
    </source>
</evidence>
<dbReference type="GO" id="GO:0003961">
    <property type="term" value="F:O-acetylhomoserine aminocarboxypropyltransferase activity"/>
    <property type="evidence" value="ECO:0007669"/>
    <property type="project" value="TreeGrafter"/>
</dbReference>
<dbReference type="SUPFAM" id="SSF53383">
    <property type="entry name" value="PLP-dependent transferases"/>
    <property type="match status" value="1"/>
</dbReference>
<dbReference type="InterPro" id="IPR000277">
    <property type="entry name" value="Cys/Met-Metab_PyrdxlP-dep_enz"/>
</dbReference>
<evidence type="ECO:0000256" key="6">
    <source>
        <dbReference type="ARBA" id="ARBA00071157"/>
    </source>
</evidence>
<dbReference type="InterPro" id="IPR054542">
    <property type="entry name" value="Cys_met_metab_PP"/>
</dbReference>
<keyword evidence="3" id="KW-0808">Transferase</keyword>
<dbReference type="GO" id="GO:0030170">
    <property type="term" value="F:pyridoxal phosphate binding"/>
    <property type="evidence" value="ECO:0007669"/>
    <property type="project" value="InterPro"/>
</dbReference>
<name>A0A1W1YAU1_9FIRM</name>
<keyword evidence="10" id="KW-1185">Reference proteome</keyword>
<dbReference type="FunFam" id="3.90.1150.10:FF:000033">
    <property type="entry name" value="Cystathionine gamma-synthase"/>
    <property type="match status" value="1"/>
</dbReference>
<dbReference type="GO" id="GO:0004124">
    <property type="term" value="F:cysteine synthase activity"/>
    <property type="evidence" value="ECO:0007669"/>
    <property type="project" value="TreeGrafter"/>
</dbReference>
<evidence type="ECO:0000256" key="3">
    <source>
        <dbReference type="ARBA" id="ARBA00022679"/>
    </source>
</evidence>
<dbReference type="Pfam" id="PF01053">
    <property type="entry name" value="Cys_Met_Meta_PP"/>
    <property type="match status" value="1"/>
</dbReference>
<dbReference type="CDD" id="cd00614">
    <property type="entry name" value="CGS_like"/>
    <property type="match status" value="1"/>
</dbReference>
<dbReference type="PANTHER" id="PTHR43797:SF2">
    <property type="entry name" value="HOMOCYSTEINE_CYSTEINE SYNTHASE"/>
    <property type="match status" value="1"/>
</dbReference>
<dbReference type="Gene3D" id="3.90.1150.10">
    <property type="entry name" value="Aspartate Aminotransferase, domain 1"/>
    <property type="match status" value="1"/>
</dbReference>
<dbReference type="Gene3D" id="3.40.640.10">
    <property type="entry name" value="Type I PLP-dependent aspartate aminotransferase-like (Major domain)"/>
    <property type="match status" value="1"/>
</dbReference>
<dbReference type="OrthoDB" id="9780685at2"/>
<dbReference type="EMBL" id="FWXI01000001">
    <property type="protein sequence ID" value="SMC33330.1"/>
    <property type="molecule type" value="Genomic_DNA"/>
</dbReference>
<dbReference type="AlphaFoldDB" id="A0A1W1YAU1"/>
<sequence length="429" mass="46222">MTLPEKLRFDTLAVHAGQQPDPTTGSRAVPLYMTTAYNFRDADHAADLFSLKESGNIYTRIMNPTTDVFEQRIAALEGGVGALAFASGHAAIIAAIFNIAQAGDEIVSSSTLYGGTYNLFAHTLPRLGIKVKFVDPSNPENFAAAITPNTKAVYAEIIGNPKIDVLDLESVADVAHKHGLPLIIDSTFATPYLCRPIEFGADIVVHSATKFIGGHGTSMGGVVIDGGKFDWGNGKFPLLSEPDPSYHDIKYTEALGNLAYIIRLRVQVLRDVGACLSPFNSFMFLQGLETLHLRMERHSQNALAVAKYLENHELVSWVSYPGLASHPDNHLSRKYFPKGVGAMLTFGIKGGLDAGRTFINSLRLFSLLANVGDAKSLVIHPASTTHSQLTSEQRTSAGVSDDMVRLSIGIEDAADLVEDLAQALAAARK</sequence>
<dbReference type="InterPro" id="IPR006235">
    <property type="entry name" value="OAc-hSer/O-AcSer_sulfhydrylase"/>
</dbReference>
<dbReference type="NCBIfam" id="NF006096">
    <property type="entry name" value="PRK08248.1"/>
    <property type="match status" value="1"/>
</dbReference>
<dbReference type="InterPro" id="IPR015421">
    <property type="entry name" value="PyrdxlP-dep_Trfase_major"/>
</dbReference>
<dbReference type="FunFam" id="3.40.640.10:FF:000035">
    <property type="entry name" value="O-succinylhomoserine sulfhydrylase"/>
    <property type="match status" value="1"/>
</dbReference>
<evidence type="ECO:0000256" key="8">
    <source>
        <dbReference type="RuleBase" id="RU362118"/>
    </source>
</evidence>
<comment type="similarity">
    <text evidence="5">Belongs to the trans-sulfuration enzymes family. MetZ subfamily.</text>
</comment>
<dbReference type="GO" id="GO:0006535">
    <property type="term" value="P:cysteine biosynthetic process from serine"/>
    <property type="evidence" value="ECO:0007669"/>
    <property type="project" value="TreeGrafter"/>
</dbReference>
<dbReference type="PIRSF" id="PIRSF001434">
    <property type="entry name" value="CGS"/>
    <property type="match status" value="1"/>
</dbReference>
<organism evidence="9 10">
    <name type="scientific">Sporomusa malonica</name>
    <dbReference type="NCBI Taxonomy" id="112901"/>
    <lineage>
        <taxon>Bacteria</taxon>
        <taxon>Bacillati</taxon>
        <taxon>Bacillota</taxon>
        <taxon>Negativicutes</taxon>
        <taxon>Selenomonadales</taxon>
        <taxon>Sporomusaceae</taxon>
        <taxon>Sporomusa</taxon>
    </lineage>
</organism>
<dbReference type="GO" id="GO:0005737">
    <property type="term" value="C:cytoplasm"/>
    <property type="evidence" value="ECO:0007669"/>
    <property type="project" value="TreeGrafter"/>
</dbReference>
<dbReference type="GO" id="GO:0019346">
    <property type="term" value="P:transsulfuration"/>
    <property type="evidence" value="ECO:0007669"/>
    <property type="project" value="InterPro"/>
</dbReference>
<keyword evidence="4 7" id="KW-0663">Pyridoxal phosphate</keyword>
<evidence type="ECO:0000256" key="1">
    <source>
        <dbReference type="ARBA" id="ARBA00001933"/>
    </source>
</evidence>
<evidence type="ECO:0000256" key="5">
    <source>
        <dbReference type="ARBA" id="ARBA00060995"/>
    </source>
</evidence>
<evidence type="ECO:0000256" key="2">
    <source>
        <dbReference type="ARBA" id="ARBA00011881"/>
    </source>
</evidence>
<dbReference type="STRING" id="112901.SAMN04488500_101199"/>
<proteinExistence type="inferred from homology"/>
<evidence type="ECO:0000256" key="4">
    <source>
        <dbReference type="ARBA" id="ARBA00022898"/>
    </source>
</evidence>
<dbReference type="InterPro" id="IPR015424">
    <property type="entry name" value="PyrdxlP-dep_Trfase"/>
</dbReference>
<dbReference type="RefSeq" id="WP_084573723.1">
    <property type="nucleotide sequence ID" value="NZ_CP155572.1"/>
</dbReference>
<protein>
    <recommendedName>
        <fullName evidence="6">O-succinylhomoserine sulfhydrylase</fullName>
    </recommendedName>
</protein>
<accession>A0A1W1YAU1</accession>
<dbReference type="PANTHER" id="PTHR43797">
    <property type="entry name" value="HOMOCYSTEINE/CYSTEINE SYNTHASE"/>
    <property type="match status" value="1"/>
</dbReference>
<comment type="subunit">
    <text evidence="2">Homotetramer.</text>
</comment>
<gene>
    <name evidence="9" type="ORF">SAMN04488500_101199</name>
</gene>
<dbReference type="PROSITE" id="PS00868">
    <property type="entry name" value="CYS_MET_METAB_PP"/>
    <property type="match status" value="1"/>
</dbReference>
<evidence type="ECO:0000313" key="10">
    <source>
        <dbReference type="Proteomes" id="UP000192738"/>
    </source>
</evidence>